<dbReference type="SMART" id="SM00554">
    <property type="entry name" value="FAS1"/>
    <property type="match status" value="1"/>
</dbReference>
<keyword evidence="4" id="KW-1185">Reference proteome</keyword>
<sequence>MRSIQRLATLGAAAAAVVVLGACSAPSQEPSTATDVPPVPTVAAAGPRTPEVPGSTTEAAVFGPGCGGLPTGDDPGSLASMSQAPVAAAAGTNPQLRTFAALVGRANLTEALNAAPGLTVFAPTDNAFATLPAEQRAALEADPARLATVLQYHVSGTRASAEELRTAGTSTELAGGQVRIGGTGATMTVADAAGTTATVVCGNIPTGNATLFLIDTVLTPQA</sequence>
<dbReference type="Proteomes" id="UP001596119">
    <property type="component" value="Unassembled WGS sequence"/>
</dbReference>
<dbReference type="InterPro" id="IPR050904">
    <property type="entry name" value="Adhesion/Biosynth-related"/>
</dbReference>
<dbReference type="PROSITE" id="PS50213">
    <property type="entry name" value="FAS1"/>
    <property type="match status" value="1"/>
</dbReference>
<gene>
    <name evidence="3" type="ORF">ACFQH9_30050</name>
</gene>
<name>A0ABW1IIM3_9PSEU</name>
<proteinExistence type="predicted"/>
<dbReference type="RefSeq" id="WP_379571468.1">
    <property type="nucleotide sequence ID" value="NZ_JBHSQK010000108.1"/>
</dbReference>
<evidence type="ECO:0000256" key="1">
    <source>
        <dbReference type="SAM" id="SignalP"/>
    </source>
</evidence>
<feature type="domain" description="FAS1" evidence="2">
    <location>
        <begin position="83"/>
        <end position="218"/>
    </location>
</feature>
<dbReference type="Gene3D" id="2.30.180.10">
    <property type="entry name" value="FAS1 domain"/>
    <property type="match status" value="1"/>
</dbReference>
<feature type="chain" id="PRO_5046242712" evidence="1">
    <location>
        <begin position="28"/>
        <end position="222"/>
    </location>
</feature>
<reference evidence="4" key="1">
    <citation type="journal article" date="2019" name="Int. J. Syst. Evol. Microbiol.">
        <title>The Global Catalogue of Microorganisms (GCM) 10K type strain sequencing project: providing services to taxonomists for standard genome sequencing and annotation.</title>
        <authorList>
            <consortium name="The Broad Institute Genomics Platform"/>
            <consortium name="The Broad Institute Genome Sequencing Center for Infectious Disease"/>
            <person name="Wu L."/>
            <person name="Ma J."/>
        </authorList>
    </citation>
    <scope>NUCLEOTIDE SEQUENCE [LARGE SCALE GENOMIC DNA]</scope>
    <source>
        <strain evidence="4">CGMCC 4.7397</strain>
    </source>
</reference>
<dbReference type="PANTHER" id="PTHR10900:SF77">
    <property type="entry name" value="FI19380P1"/>
    <property type="match status" value="1"/>
</dbReference>
<feature type="signal peptide" evidence="1">
    <location>
        <begin position="1"/>
        <end position="27"/>
    </location>
</feature>
<dbReference type="Pfam" id="PF02469">
    <property type="entry name" value="Fasciclin"/>
    <property type="match status" value="1"/>
</dbReference>
<evidence type="ECO:0000313" key="4">
    <source>
        <dbReference type="Proteomes" id="UP001596119"/>
    </source>
</evidence>
<evidence type="ECO:0000313" key="3">
    <source>
        <dbReference type="EMBL" id="MFC5952514.1"/>
    </source>
</evidence>
<dbReference type="InterPro" id="IPR000782">
    <property type="entry name" value="FAS1_domain"/>
</dbReference>
<evidence type="ECO:0000259" key="2">
    <source>
        <dbReference type="PROSITE" id="PS50213"/>
    </source>
</evidence>
<dbReference type="SUPFAM" id="SSF82153">
    <property type="entry name" value="FAS1 domain"/>
    <property type="match status" value="1"/>
</dbReference>
<organism evidence="3 4">
    <name type="scientific">Pseudonocardia lutea</name>
    <dbReference type="NCBI Taxonomy" id="2172015"/>
    <lineage>
        <taxon>Bacteria</taxon>
        <taxon>Bacillati</taxon>
        <taxon>Actinomycetota</taxon>
        <taxon>Actinomycetes</taxon>
        <taxon>Pseudonocardiales</taxon>
        <taxon>Pseudonocardiaceae</taxon>
        <taxon>Pseudonocardia</taxon>
    </lineage>
</organism>
<keyword evidence="1" id="KW-0732">Signal</keyword>
<dbReference type="InterPro" id="IPR036378">
    <property type="entry name" value="FAS1_dom_sf"/>
</dbReference>
<dbReference type="EMBL" id="JBHSQK010000108">
    <property type="protein sequence ID" value="MFC5952514.1"/>
    <property type="molecule type" value="Genomic_DNA"/>
</dbReference>
<comment type="caution">
    <text evidence="3">The sequence shown here is derived from an EMBL/GenBank/DDBJ whole genome shotgun (WGS) entry which is preliminary data.</text>
</comment>
<dbReference type="PROSITE" id="PS51257">
    <property type="entry name" value="PROKAR_LIPOPROTEIN"/>
    <property type="match status" value="1"/>
</dbReference>
<accession>A0ABW1IIM3</accession>
<protein>
    <submittedName>
        <fullName evidence="3">Fasciclin domain-containing protein</fullName>
    </submittedName>
</protein>
<dbReference type="PANTHER" id="PTHR10900">
    <property type="entry name" value="PERIOSTIN-RELATED"/>
    <property type="match status" value="1"/>
</dbReference>